<dbReference type="InterPro" id="IPR004908">
    <property type="entry name" value="ATPase_V1-cplx_hsu"/>
</dbReference>
<evidence type="ECO:0000256" key="8">
    <source>
        <dbReference type="ARBA" id="ARBA00022679"/>
    </source>
</evidence>
<evidence type="ECO:0000256" key="5">
    <source>
        <dbReference type="ARBA" id="ARBA00012616"/>
    </source>
</evidence>
<dbReference type="Pfam" id="PF03224">
    <property type="entry name" value="V-ATPase_H_N"/>
    <property type="match status" value="2"/>
</dbReference>
<evidence type="ECO:0000256" key="11">
    <source>
        <dbReference type="ARBA" id="ARBA00023065"/>
    </source>
</evidence>
<dbReference type="InterPro" id="IPR006222">
    <property type="entry name" value="GCVT_N"/>
</dbReference>
<keyword evidence="7" id="KW-0032">Aminotransferase</keyword>
<protein>
    <recommendedName>
        <fullName evidence="5">aminomethyltransferase</fullName>
        <ecNumber evidence="5">2.1.2.10</ecNumber>
    </recommendedName>
    <alternativeName>
        <fullName evidence="13">Glycine cleavage system T protein</fullName>
    </alternativeName>
</protein>
<comment type="catalytic activity">
    <reaction evidence="14">
        <text>N(6)-[(R)-S(8)-aminomethyldihydrolipoyl]-L-lysyl-[protein] + (6S)-5,6,7,8-tetrahydrofolate = N(6)-[(R)-dihydrolipoyl]-L-lysyl-[protein] + (6R)-5,10-methylene-5,6,7,8-tetrahydrofolate + NH4(+)</text>
        <dbReference type="Rhea" id="RHEA:16945"/>
        <dbReference type="Rhea" id="RHEA-COMP:10475"/>
        <dbReference type="Rhea" id="RHEA-COMP:10492"/>
        <dbReference type="ChEBI" id="CHEBI:15636"/>
        <dbReference type="ChEBI" id="CHEBI:28938"/>
        <dbReference type="ChEBI" id="CHEBI:57453"/>
        <dbReference type="ChEBI" id="CHEBI:83100"/>
        <dbReference type="ChEBI" id="CHEBI:83143"/>
        <dbReference type="EC" id="2.1.2.10"/>
    </reaction>
</comment>
<dbReference type="FunFam" id="3.30.70.1400:FF:000001">
    <property type="entry name" value="Aminomethyltransferase"/>
    <property type="match status" value="1"/>
</dbReference>
<dbReference type="NCBIfam" id="TIGR00528">
    <property type="entry name" value="gcvT"/>
    <property type="match status" value="1"/>
</dbReference>
<dbReference type="FunFam" id="4.10.1250.10:FF:000002">
    <property type="entry name" value="Aminomethyltransferase"/>
    <property type="match status" value="1"/>
</dbReference>
<feature type="domain" description="GCVT N-terminal" evidence="15">
    <location>
        <begin position="437"/>
        <end position="710"/>
    </location>
</feature>
<evidence type="ECO:0000259" key="15">
    <source>
        <dbReference type="Pfam" id="PF01571"/>
    </source>
</evidence>
<dbReference type="GO" id="GO:0006546">
    <property type="term" value="P:glycine catabolic process"/>
    <property type="evidence" value="ECO:0007669"/>
    <property type="project" value="InterPro"/>
</dbReference>
<dbReference type="InterPro" id="IPR028896">
    <property type="entry name" value="GcvT/YgfZ/DmdA"/>
</dbReference>
<dbReference type="Gene3D" id="1.25.40.150">
    <property type="entry name" value="V-type ATPase, subunit H, C-terminal domain"/>
    <property type="match status" value="1"/>
</dbReference>
<evidence type="ECO:0000259" key="16">
    <source>
        <dbReference type="Pfam" id="PF08669"/>
    </source>
</evidence>
<dbReference type="Pfam" id="PF11698">
    <property type="entry name" value="V-ATPase_H_C"/>
    <property type="match status" value="1"/>
</dbReference>
<dbReference type="GO" id="GO:0008168">
    <property type="term" value="F:methyltransferase activity"/>
    <property type="evidence" value="ECO:0007669"/>
    <property type="project" value="UniProtKB-KW"/>
</dbReference>
<dbReference type="PANTHER" id="PTHR43757:SF2">
    <property type="entry name" value="AMINOMETHYLTRANSFERASE, MITOCHONDRIAL"/>
    <property type="match status" value="1"/>
</dbReference>
<evidence type="ECO:0000256" key="14">
    <source>
        <dbReference type="ARBA" id="ARBA00047665"/>
    </source>
</evidence>
<sequence length="828" mass="89946">MLIDPSAYLATLQNNIRQRPIAWDGAVRASSITDAQLGKIRALSSTQKPEDRRKTIENDMNGFAELFLGAPGKPSSLESAAKHANIIQHLLVLFGDILEHTIPLLASTVLTTIIASTRDQSAVTLKDALPVLLTYLSGLAKNQDSGLQAVAVQQYSSLLYGQAPRQEFWAHRSETVEPLINILRTAAGVGANGNSSVSMWSGVSSGRSAGVDGFINGGVGLQLLYHVLLVLWQLSFEAEEIGDDLDDEYDIIVLYTQLLKVSPKEKTTRLLIATLNNLLEKNPKSLLPTAVLARLPSQVETMISRHMTDPDLVEDLTSLKEMLEEYSKNKTTFDEYMAEVESGHLRWSPPHRNTVFWAENSRRILEHNQGEIVQKLAEIMKKPWDNDKQVLAIACNDIGFLVKEVPEKRHQLDKLGIKTRIMELMGEANETPSLLGDSVRSQGAKMVPFGGFHMPIQYGSVGLVESHKFTRSHASLFDVSHMVQHIFEGPSAAKFLEKVTPADVSGLAPFQSRLSTLLWPETGGIVDDTIITRIGEEKFHVVTNAGCREKDLKYFDSQLATSGVPVSKDTWRVENNGGLVALQGPKAAEILKAVLATDVDLSTFYFGSVIFAQLRLPGGKTSRTVQIARGGYTGEDGFEISTFIPAGEPGNAATELTAMVESLMAAGGDNLKLAGLGARDTLRLEAGMCLYGHDLDDTTTPVEASLSWVIPPTRRAAGGFHGADVILAQLKPKSKGGKGVDRRRVGFLIDGPAPAREGAIIQGKDGEKVGVVTSGSPSPSLGKNIAMGYIKDGLHKAGTEVDVVIRNKTRAAKVTKMPFVQTNYWKGE</sequence>
<dbReference type="Pfam" id="PF01571">
    <property type="entry name" value="GCV_T"/>
    <property type="match status" value="1"/>
</dbReference>
<keyword evidence="18" id="KW-0489">Methyltransferase</keyword>
<evidence type="ECO:0000256" key="10">
    <source>
        <dbReference type="ARBA" id="ARBA00022946"/>
    </source>
</evidence>
<dbReference type="EC" id="2.1.2.10" evidence="5"/>
<evidence type="ECO:0000256" key="4">
    <source>
        <dbReference type="ARBA" id="ARBA00011690"/>
    </source>
</evidence>
<comment type="similarity">
    <text evidence="2">Belongs to the GcvT family.</text>
</comment>
<comment type="caution">
    <text evidence="18">The sequence shown here is derived from an EMBL/GenBank/DDBJ whole genome shotgun (WGS) entry which is preliminary data.</text>
</comment>
<dbReference type="InterPro" id="IPR013977">
    <property type="entry name" value="GcvT_C"/>
</dbReference>
<keyword evidence="8 18" id="KW-0808">Transferase</keyword>
<evidence type="ECO:0000256" key="13">
    <source>
        <dbReference type="ARBA" id="ARBA00031395"/>
    </source>
</evidence>
<keyword evidence="11" id="KW-0406">Ion transport</keyword>
<comment type="similarity">
    <text evidence="3">Belongs to the V-ATPase H subunit family.</text>
</comment>
<dbReference type="Gene3D" id="2.40.30.110">
    <property type="entry name" value="Aminomethyltransferase beta-barrel domains"/>
    <property type="match status" value="1"/>
</dbReference>
<accession>A0A0F8B0I6</accession>
<keyword evidence="19" id="KW-1185">Reference proteome</keyword>
<evidence type="ECO:0000256" key="12">
    <source>
        <dbReference type="ARBA" id="ARBA00023128"/>
    </source>
</evidence>
<feature type="domain" description="Aminomethyltransferase C-terminal" evidence="16">
    <location>
        <begin position="742"/>
        <end position="820"/>
    </location>
</feature>
<keyword evidence="10" id="KW-0809">Transit peptide</keyword>
<dbReference type="GO" id="GO:0005960">
    <property type="term" value="C:glycine cleavage complex"/>
    <property type="evidence" value="ECO:0007669"/>
    <property type="project" value="InterPro"/>
</dbReference>
<dbReference type="EMBL" id="LBBL01000160">
    <property type="protein sequence ID" value="KKF94456.1"/>
    <property type="molecule type" value="Genomic_DNA"/>
</dbReference>
<dbReference type="GO" id="GO:0046961">
    <property type="term" value="F:proton-transporting ATPase activity, rotational mechanism"/>
    <property type="evidence" value="ECO:0007669"/>
    <property type="project" value="InterPro"/>
</dbReference>
<evidence type="ECO:0000256" key="1">
    <source>
        <dbReference type="ARBA" id="ARBA00004173"/>
    </source>
</evidence>
<dbReference type="SUPFAM" id="SSF48371">
    <property type="entry name" value="ARM repeat"/>
    <property type="match status" value="1"/>
</dbReference>
<proteinExistence type="inferred from homology"/>
<comment type="subcellular location">
    <subcellularLocation>
        <location evidence="1">Mitochondrion</location>
    </subcellularLocation>
</comment>
<evidence type="ECO:0000259" key="17">
    <source>
        <dbReference type="Pfam" id="PF11698"/>
    </source>
</evidence>
<dbReference type="GO" id="GO:0000221">
    <property type="term" value="C:vacuolar proton-transporting V-type ATPase, V1 domain"/>
    <property type="evidence" value="ECO:0007669"/>
    <property type="project" value="InterPro"/>
</dbReference>
<dbReference type="InterPro" id="IPR016024">
    <property type="entry name" value="ARM-type_fold"/>
</dbReference>
<keyword evidence="12" id="KW-0496">Mitochondrion</keyword>
<name>A0A0F8B0I6_CERFI</name>
<evidence type="ECO:0000256" key="7">
    <source>
        <dbReference type="ARBA" id="ARBA00022576"/>
    </source>
</evidence>
<dbReference type="InterPro" id="IPR011989">
    <property type="entry name" value="ARM-like"/>
</dbReference>
<dbReference type="InterPro" id="IPR038497">
    <property type="entry name" value="ATPase_V1-cplx_hsu_C_sf"/>
</dbReference>
<dbReference type="Gene3D" id="3.30.70.1400">
    <property type="entry name" value="Aminomethyltransferase beta-barrel domains"/>
    <property type="match status" value="1"/>
</dbReference>
<comment type="subunit">
    <text evidence="4">The glycine cleavage system is composed of four proteins: P, T, L and H.</text>
</comment>
<dbReference type="GO" id="GO:0032259">
    <property type="term" value="P:methylation"/>
    <property type="evidence" value="ECO:0007669"/>
    <property type="project" value="UniProtKB-KW"/>
</dbReference>
<dbReference type="Proteomes" id="UP000034841">
    <property type="component" value="Unassembled WGS sequence"/>
</dbReference>
<dbReference type="FunFam" id="2.40.30.110:FF:000002">
    <property type="entry name" value="Aminomethyltransferase"/>
    <property type="match status" value="1"/>
</dbReference>
<dbReference type="Gene3D" id="4.10.1250.10">
    <property type="entry name" value="Aminomethyltransferase fragment"/>
    <property type="match status" value="1"/>
</dbReference>
<dbReference type="InterPro" id="IPR027266">
    <property type="entry name" value="TrmE/GcvT-like"/>
</dbReference>
<keyword evidence="6" id="KW-0813">Transport</keyword>
<dbReference type="InterPro" id="IPR029043">
    <property type="entry name" value="GcvT/YgfZ_C"/>
</dbReference>
<dbReference type="SUPFAM" id="SSF101790">
    <property type="entry name" value="Aminomethyltransferase beta-barrel domain"/>
    <property type="match status" value="1"/>
</dbReference>
<dbReference type="InterPro" id="IPR011987">
    <property type="entry name" value="ATPase_V1-cplx_hsu_C"/>
</dbReference>
<feature type="domain" description="ATPase V1 complex subunit H C-terminal" evidence="17">
    <location>
        <begin position="330"/>
        <end position="430"/>
    </location>
</feature>
<dbReference type="GO" id="GO:0005739">
    <property type="term" value="C:mitochondrion"/>
    <property type="evidence" value="ECO:0007669"/>
    <property type="project" value="UniProtKB-SubCell"/>
</dbReference>
<dbReference type="InterPro" id="IPR006223">
    <property type="entry name" value="GcvT"/>
</dbReference>
<reference evidence="18 19" key="1">
    <citation type="submission" date="2015-04" db="EMBL/GenBank/DDBJ databases">
        <title>Genome sequence of Ceratocystis platani, a major pathogen of plane trees.</title>
        <authorList>
            <person name="Belbahri L."/>
        </authorList>
    </citation>
    <scope>NUCLEOTIDE SEQUENCE [LARGE SCALE GENOMIC DNA]</scope>
    <source>
        <strain evidence="18 19">CFO</strain>
    </source>
</reference>
<keyword evidence="9" id="KW-0375">Hydrogen ion transport</keyword>
<evidence type="ECO:0000256" key="9">
    <source>
        <dbReference type="ARBA" id="ARBA00022781"/>
    </source>
</evidence>
<dbReference type="Gene3D" id="1.25.10.10">
    <property type="entry name" value="Leucine-rich Repeat Variant"/>
    <property type="match status" value="1"/>
</dbReference>
<evidence type="ECO:0000313" key="19">
    <source>
        <dbReference type="Proteomes" id="UP000034841"/>
    </source>
</evidence>
<evidence type="ECO:0000256" key="2">
    <source>
        <dbReference type="ARBA" id="ARBA00008609"/>
    </source>
</evidence>
<dbReference type="Gene3D" id="3.30.1360.120">
    <property type="entry name" value="Probable tRNA modification gtpase trme, domain 1"/>
    <property type="match status" value="1"/>
</dbReference>
<dbReference type="SUPFAM" id="SSF103025">
    <property type="entry name" value="Folate-binding domain"/>
    <property type="match status" value="1"/>
</dbReference>
<gene>
    <name evidence="18" type="primary">gcv1</name>
    <name evidence="18" type="ORF">CFO_g3202</name>
</gene>
<dbReference type="GO" id="GO:0004047">
    <property type="term" value="F:aminomethyltransferase activity"/>
    <property type="evidence" value="ECO:0007669"/>
    <property type="project" value="UniProtKB-EC"/>
</dbReference>
<dbReference type="Pfam" id="PF08669">
    <property type="entry name" value="GCV_T_C"/>
    <property type="match status" value="1"/>
</dbReference>
<dbReference type="AlphaFoldDB" id="A0A0F8B0I6"/>
<evidence type="ECO:0000256" key="6">
    <source>
        <dbReference type="ARBA" id="ARBA00022448"/>
    </source>
</evidence>
<dbReference type="NCBIfam" id="NF001567">
    <property type="entry name" value="PRK00389.1"/>
    <property type="match status" value="1"/>
</dbReference>
<evidence type="ECO:0000256" key="3">
    <source>
        <dbReference type="ARBA" id="ARBA00008613"/>
    </source>
</evidence>
<dbReference type="PANTHER" id="PTHR43757">
    <property type="entry name" value="AMINOMETHYLTRANSFERASE"/>
    <property type="match status" value="1"/>
</dbReference>
<dbReference type="GO" id="GO:0008483">
    <property type="term" value="F:transaminase activity"/>
    <property type="evidence" value="ECO:0007669"/>
    <property type="project" value="UniProtKB-KW"/>
</dbReference>
<dbReference type="OrthoDB" id="10263536at2759"/>
<evidence type="ECO:0000313" key="18">
    <source>
        <dbReference type="EMBL" id="KKF94456.1"/>
    </source>
</evidence>
<organism evidence="18 19">
    <name type="scientific">Ceratocystis fimbriata f. sp. platani</name>
    <dbReference type="NCBI Taxonomy" id="88771"/>
    <lineage>
        <taxon>Eukaryota</taxon>
        <taxon>Fungi</taxon>
        <taxon>Dikarya</taxon>
        <taxon>Ascomycota</taxon>
        <taxon>Pezizomycotina</taxon>
        <taxon>Sordariomycetes</taxon>
        <taxon>Hypocreomycetidae</taxon>
        <taxon>Microascales</taxon>
        <taxon>Ceratocystidaceae</taxon>
        <taxon>Ceratocystis</taxon>
    </lineage>
</organism>